<keyword evidence="3" id="KW-1185">Reference proteome</keyword>
<dbReference type="Pfam" id="PF24626">
    <property type="entry name" value="SH3_Tf2-1"/>
    <property type="match status" value="1"/>
</dbReference>
<dbReference type="HOGENOM" id="CLU_132807_2_0_1"/>
<protein>
    <recommendedName>
        <fullName evidence="1">Tf2-1-like SH3-like domain-containing protein</fullName>
    </recommendedName>
</protein>
<dbReference type="InterPro" id="IPR056924">
    <property type="entry name" value="SH3_Tf2-1"/>
</dbReference>
<evidence type="ECO:0000259" key="1">
    <source>
        <dbReference type="Pfam" id="PF24626"/>
    </source>
</evidence>
<feature type="non-terminal residue" evidence="2">
    <location>
        <position position="1"/>
    </location>
</feature>
<sequence>LVPKWIGPYRITWDFGNNSYKVDLSTDLKQQGVHNVFHASLLQFFHPNDDRLFPGRLDAQIINPEAQSIEWAADKILSHSRSRSEAIFEVLWKSGDVS</sequence>
<proteinExistence type="predicted"/>
<organism evidence="2 3">
    <name type="scientific">Jaapia argillacea MUCL 33604</name>
    <dbReference type="NCBI Taxonomy" id="933084"/>
    <lineage>
        <taxon>Eukaryota</taxon>
        <taxon>Fungi</taxon>
        <taxon>Dikarya</taxon>
        <taxon>Basidiomycota</taxon>
        <taxon>Agaricomycotina</taxon>
        <taxon>Agaricomycetes</taxon>
        <taxon>Agaricomycetidae</taxon>
        <taxon>Jaapiales</taxon>
        <taxon>Jaapiaceae</taxon>
        <taxon>Jaapia</taxon>
    </lineage>
</organism>
<gene>
    <name evidence="2" type="ORF">JAAARDRAFT_88842</name>
</gene>
<name>A0A067PYB4_9AGAM</name>
<dbReference type="AlphaFoldDB" id="A0A067PYB4"/>
<dbReference type="OrthoDB" id="3211671at2759"/>
<accession>A0A067PYB4</accession>
<evidence type="ECO:0000313" key="3">
    <source>
        <dbReference type="Proteomes" id="UP000027265"/>
    </source>
</evidence>
<feature type="domain" description="Tf2-1-like SH3-like" evidence="1">
    <location>
        <begin position="1"/>
        <end position="45"/>
    </location>
</feature>
<dbReference type="STRING" id="933084.A0A067PYB4"/>
<dbReference type="InParanoid" id="A0A067PYB4"/>
<dbReference type="Proteomes" id="UP000027265">
    <property type="component" value="Unassembled WGS sequence"/>
</dbReference>
<reference evidence="3" key="1">
    <citation type="journal article" date="2014" name="Proc. Natl. Acad. Sci. U.S.A.">
        <title>Extensive sampling of basidiomycete genomes demonstrates inadequacy of the white-rot/brown-rot paradigm for wood decay fungi.</title>
        <authorList>
            <person name="Riley R."/>
            <person name="Salamov A.A."/>
            <person name="Brown D.W."/>
            <person name="Nagy L.G."/>
            <person name="Floudas D."/>
            <person name="Held B.W."/>
            <person name="Levasseur A."/>
            <person name="Lombard V."/>
            <person name="Morin E."/>
            <person name="Otillar R."/>
            <person name="Lindquist E.A."/>
            <person name="Sun H."/>
            <person name="LaButti K.M."/>
            <person name="Schmutz J."/>
            <person name="Jabbour D."/>
            <person name="Luo H."/>
            <person name="Baker S.E."/>
            <person name="Pisabarro A.G."/>
            <person name="Walton J.D."/>
            <person name="Blanchette R.A."/>
            <person name="Henrissat B."/>
            <person name="Martin F."/>
            <person name="Cullen D."/>
            <person name="Hibbett D.S."/>
            <person name="Grigoriev I.V."/>
        </authorList>
    </citation>
    <scope>NUCLEOTIDE SEQUENCE [LARGE SCALE GENOMIC DNA]</scope>
    <source>
        <strain evidence="3">MUCL 33604</strain>
    </source>
</reference>
<feature type="non-terminal residue" evidence="2">
    <location>
        <position position="98"/>
    </location>
</feature>
<evidence type="ECO:0000313" key="2">
    <source>
        <dbReference type="EMBL" id="KDQ58860.1"/>
    </source>
</evidence>
<dbReference type="EMBL" id="KL197716">
    <property type="protein sequence ID" value="KDQ58860.1"/>
    <property type="molecule type" value="Genomic_DNA"/>
</dbReference>